<dbReference type="PANTHER" id="PTHR45803">
    <property type="entry name" value="SOX100B"/>
    <property type="match status" value="1"/>
</dbReference>
<evidence type="ECO:0000256" key="5">
    <source>
        <dbReference type="ARBA" id="ARBA00023242"/>
    </source>
</evidence>
<dbReference type="SMART" id="SM00398">
    <property type="entry name" value="HMG"/>
    <property type="match status" value="1"/>
</dbReference>
<dbReference type="AlphaFoldDB" id="A0A9N8PDF8"/>
<dbReference type="InterPro" id="IPR009071">
    <property type="entry name" value="HMG_box_dom"/>
</dbReference>
<protein>
    <recommendedName>
        <fullName evidence="8">HMG box domain-containing protein</fullName>
    </recommendedName>
</protein>
<dbReference type="GO" id="GO:0000978">
    <property type="term" value="F:RNA polymerase II cis-regulatory region sequence-specific DNA binding"/>
    <property type="evidence" value="ECO:0007669"/>
    <property type="project" value="TreeGrafter"/>
</dbReference>
<keyword evidence="4" id="KW-0804">Transcription</keyword>
<dbReference type="PROSITE" id="PS50118">
    <property type="entry name" value="HMG_BOX_2"/>
    <property type="match status" value="1"/>
</dbReference>
<feature type="domain" description="HMG box" evidence="8">
    <location>
        <begin position="236"/>
        <end position="304"/>
    </location>
</feature>
<evidence type="ECO:0000256" key="2">
    <source>
        <dbReference type="ARBA" id="ARBA00023015"/>
    </source>
</evidence>
<dbReference type="InterPro" id="IPR050917">
    <property type="entry name" value="SOX_TF"/>
</dbReference>
<dbReference type="PANTHER" id="PTHR45803:SF5">
    <property type="entry name" value="SOX100B"/>
    <property type="match status" value="1"/>
</dbReference>
<feature type="region of interest" description="Disordered" evidence="7">
    <location>
        <begin position="302"/>
        <end position="379"/>
    </location>
</feature>
<feature type="compositionally biased region" description="Low complexity" evidence="7">
    <location>
        <begin position="308"/>
        <end position="320"/>
    </location>
</feature>
<evidence type="ECO:0000256" key="4">
    <source>
        <dbReference type="ARBA" id="ARBA00023163"/>
    </source>
</evidence>
<comment type="subcellular location">
    <subcellularLocation>
        <location evidence="1">Nucleus</location>
    </subcellularLocation>
</comment>
<evidence type="ECO:0000256" key="3">
    <source>
        <dbReference type="ARBA" id="ARBA00023125"/>
    </source>
</evidence>
<evidence type="ECO:0000313" key="10">
    <source>
        <dbReference type="Proteomes" id="UP000716446"/>
    </source>
</evidence>
<dbReference type="GO" id="GO:0000981">
    <property type="term" value="F:DNA-binding transcription factor activity, RNA polymerase II-specific"/>
    <property type="evidence" value="ECO:0007669"/>
    <property type="project" value="TreeGrafter"/>
</dbReference>
<dbReference type="CDD" id="cd01389">
    <property type="entry name" value="HMG-box_ROX1-like"/>
    <property type="match status" value="1"/>
</dbReference>
<dbReference type="Pfam" id="PF00505">
    <property type="entry name" value="HMG_box"/>
    <property type="match status" value="1"/>
</dbReference>
<keyword evidence="3 6" id="KW-0238">DNA-binding</keyword>
<evidence type="ECO:0000256" key="1">
    <source>
        <dbReference type="ARBA" id="ARBA00004123"/>
    </source>
</evidence>
<organism evidence="9 10">
    <name type="scientific">Aureobasidium vineae</name>
    <dbReference type="NCBI Taxonomy" id="2773715"/>
    <lineage>
        <taxon>Eukaryota</taxon>
        <taxon>Fungi</taxon>
        <taxon>Dikarya</taxon>
        <taxon>Ascomycota</taxon>
        <taxon>Pezizomycotina</taxon>
        <taxon>Dothideomycetes</taxon>
        <taxon>Dothideomycetidae</taxon>
        <taxon>Dothideales</taxon>
        <taxon>Saccotheciaceae</taxon>
        <taxon>Aureobasidium</taxon>
    </lineage>
</organism>
<sequence>MSELLGNFSLEDLMTSTAEQGSSTDSLPDFDMDMDFDIDSLDLPADLSDIPTGGMDLSTPSLDLSVSDFDSNFNADSGLFNSRPSFNSLDLPNLSQFVPPPMIPQQFMPMYAPQYPFGYMPPPGYMLVPAFYSQQPMMPMMQPPMQMPMQNPSYPFTATPDAPAVPSFDLDSPEPMSDVSVSTPVRMSYRNAGKKTTYEDTPTPSPTPVKRQKNMLAVANRSVTVRRAEAKKAGKIPRPLNSFVCYRAAYANRVKQWASKESHQDLSIILGQSWKIEPKNVKDFYINCAELDRANHNDAFPDYRFHPGKPGKSGASKKSACSVRTASPGSDDEPTPRPKKTKQLTPLLPASDEDDEMTSLFGDSPAPTPSKYNFRRRLT</sequence>
<evidence type="ECO:0000256" key="7">
    <source>
        <dbReference type="SAM" id="MobiDB-lite"/>
    </source>
</evidence>
<name>A0A9N8PDF8_9PEZI</name>
<accession>A0A9N8PDF8</accession>
<dbReference type="GO" id="GO:0005634">
    <property type="term" value="C:nucleus"/>
    <property type="evidence" value="ECO:0007669"/>
    <property type="project" value="UniProtKB-SubCell"/>
</dbReference>
<keyword evidence="2" id="KW-0805">Transcription regulation</keyword>
<dbReference type="InterPro" id="IPR036910">
    <property type="entry name" value="HMG_box_dom_sf"/>
</dbReference>
<keyword evidence="10" id="KW-1185">Reference proteome</keyword>
<dbReference type="Gene3D" id="1.10.30.10">
    <property type="entry name" value="High mobility group box domain"/>
    <property type="match status" value="1"/>
</dbReference>
<evidence type="ECO:0000313" key="9">
    <source>
        <dbReference type="EMBL" id="CAD0091280.1"/>
    </source>
</evidence>
<evidence type="ECO:0000256" key="6">
    <source>
        <dbReference type="PROSITE-ProRule" id="PRU00267"/>
    </source>
</evidence>
<gene>
    <name evidence="9" type="ORF">AWRI4619_LOCUS6655</name>
</gene>
<dbReference type="EMBL" id="CAIJEN010000012">
    <property type="protein sequence ID" value="CAD0091280.1"/>
    <property type="molecule type" value="Genomic_DNA"/>
</dbReference>
<proteinExistence type="predicted"/>
<feature type="DNA-binding region" description="HMG box" evidence="6">
    <location>
        <begin position="236"/>
        <end position="304"/>
    </location>
</feature>
<comment type="caution">
    <text evidence="9">The sequence shown here is derived from an EMBL/GenBank/DDBJ whole genome shotgun (WGS) entry which is preliminary data.</text>
</comment>
<dbReference type="SUPFAM" id="SSF47095">
    <property type="entry name" value="HMG-box"/>
    <property type="match status" value="1"/>
</dbReference>
<evidence type="ECO:0000259" key="8">
    <source>
        <dbReference type="PROSITE" id="PS50118"/>
    </source>
</evidence>
<reference evidence="9" key="1">
    <citation type="submission" date="2020-06" db="EMBL/GenBank/DDBJ databases">
        <authorList>
            <person name="Onetto C."/>
        </authorList>
    </citation>
    <scope>NUCLEOTIDE SEQUENCE</scope>
</reference>
<dbReference type="Proteomes" id="UP000716446">
    <property type="component" value="Unassembled WGS sequence"/>
</dbReference>
<keyword evidence="5 6" id="KW-0539">Nucleus</keyword>